<evidence type="ECO:0000256" key="6">
    <source>
        <dbReference type="ARBA" id="ARBA00022777"/>
    </source>
</evidence>
<dbReference type="Gene3D" id="3.30.70.890">
    <property type="entry name" value="GHMP kinase, C-terminal domain"/>
    <property type="match status" value="1"/>
</dbReference>
<name>A0A562UYE2_9ACTN</name>
<dbReference type="GO" id="GO:0016114">
    <property type="term" value="P:terpenoid biosynthetic process"/>
    <property type="evidence" value="ECO:0007669"/>
    <property type="project" value="UniProtKB-UniRule"/>
</dbReference>
<evidence type="ECO:0000256" key="2">
    <source>
        <dbReference type="ARBA" id="ARBA00012052"/>
    </source>
</evidence>
<dbReference type="EMBL" id="VLLL01000007">
    <property type="protein sequence ID" value="TWJ10627.1"/>
    <property type="molecule type" value="Genomic_DNA"/>
</dbReference>
<gene>
    <name evidence="9" type="primary">ispE</name>
    <name evidence="12" type="ORF">LX16_4047</name>
</gene>
<dbReference type="PIRSF" id="PIRSF010376">
    <property type="entry name" value="IspE"/>
    <property type="match status" value="1"/>
</dbReference>
<feature type="active site" evidence="9">
    <location>
        <position position="22"/>
    </location>
</feature>
<evidence type="ECO:0000259" key="10">
    <source>
        <dbReference type="Pfam" id="PF00288"/>
    </source>
</evidence>
<dbReference type="EC" id="2.7.1.148" evidence="2 9"/>
<evidence type="ECO:0000256" key="1">
    <source>
        <dbReference type="ARBA" id="ARBA00009684"/>
    </source>
</evidence>
<dbReference type="Pfam" id="PF00288">
    <property type="entry name" value="GHMP_kinases_N"/>
    <property type="match status" value="1"/>
</dbReference>
<dbReference type="GO" id="GO:0050515">
    <property type="term" value="F:4-(cytidine 5'-diphospho)-2-C-methyl-D-erythritol kinase activity"/>
    <property type="evidence" value="ECO:0007669"/>
    <property type="project" value="UniProtKB-UniRule"/>
</dbReference>
<evidence type="ECO:0000256" key="3">
    <source>
        <dbReference type="ARBA" id="ARBA00017473"/>
    </source>
</evidence>
<dbReference type="RefSeq" id="WP_244615908.1">
    <property type="nucleotide sequence ID" value="NZ_BAABIJ010000003.1"/>
</dbReference>
<keyword evidence="4 9" id="KW-0808">Transferase</keyword>
<evidence type="ECO:0000259" key="11">
    <source>
        <dbReference type="Pfam" id="PF08544"/>
    </source>
</evidence>
<dbReference type="NCBIfam" id="TIGR00154">
    <property type="entry name" value="ispE"/>
    <property type="match status" value="1"/>
</dbReference>
<proteinExistence type="inferred from homology"/>
<dbReference type="InterPro" id="IPR006204">
    <property type="entry name" value="GHMP_kinase_N_dom"/>
</dbReference>
<evidence type="ECO:0000256" key="9">
    <source>
        <dbReference type="HAMAP-Rule" id="MF_00061"/>
    </source>
</evidence>
<sequence length="310" mass="32085">MTEAVLQRDDARDWVRVRVPAKINLHLGVGDLRPDGFHDLTTVYEAVSLYDEVVAVPSQEVTAEVVGEGAGILPGDERNLAVRAARSLAERYGVASGVRLRLLKRIPLAGGLAGGSADAAAALEACARLWRLPVGRDALVEVAAGLGSDVPFCLLGGVALGTGHGERVSPVAAAGTRHWVVAVSEGELSTPAVYAEVDRLRETGVGRCHDDVSALLAALAEGADAERLGGLLHNDMTDAAISLRPQLGEVLAAGDADGAVRSLVSGSGPTVLFLARDGHHAQALAARLRLRGVARQVHHVTGPVPGVTVL</sequence>
<feature type="binding site" evidence="9">
    <location>
        <begin position="107"/>
        <end position="117"/>
    </location>
    <ligand>
        <name>ATP</name>
        <dbReference type="ChEBI" id="CHEBI:30616"/>
    </ligand>
</feature>
<dbReference type="PANTHER" id="PTHR43527">
    <property type="entry name" value="4-DIPHOSPHOCYTIDYL-2-C-METHYL-D-ERYTHRITOL KINASE, CHLOROPLASTIC"/>
    <property type="match status" value="1"/>
</dbReference>
<evidence type="ECO:0000256" key="7">
    <source>
        <dbReference type="ARBA" id="ARBA00022840"/>
    </source>
</evidence>
<dbReference type="GO" id="GO:0005524">
    <property type="term" value="F:ATP binding"/>
    <property type="evidence" value="ECO:0007669"/>
    <property type="project" value="UniProtKB-UniRule"/>
</dbReference>
<keyword evidence="13" id="KW-1185">Reference proteome</keyword>
<keyword evidence="9" id="KW-0414">Isoprene biosynthesis</keyword>
<keyword evidence="6 9" id="KW-0418">Kinase</keyword>
<dbReference type="PANTHER" id="PTHR43527:SF2">
    <property type="entry name" value="4-DIPHOSPHOCYTIDYL-2-C-METHYL-D-ERYTHRITOL KINASE, CHLOROPLASTIC"/>
    <property type="match status" value="1"/>
</dbReference>
<dbReference type="Proteomes" id="UP000321617">
    <property type="component" value="Unassembled WGS sequence"/>
</dbReference>
<protein>
    <recommendedName>
        <fullName evidence="3 9">4-diphosphocytidyl-2-C-methyl-D-erythritol kinase</fullName>
        <shortName evidence="9">CMK</shortName>
        <ecNumber evidence="2 9">2.7.1.148</ecNumber>
    </recommendedName>
    <alternativeName>
        <fullName evidence="8 9">4-(cytidine-5'-diphospho)-2-C-methyl-D-erythritol kinase</fullName>
    </alternativeName>
</protein>
<dbReference type="InterPro" id="IPR020568">
    <property type="entry name" value="Ribosomal_Su5_D2-typ_SF"/>
</dbReference>
<comment type="caution">
    <text evidence="12">The sequence shown here is derived from an EMBL/GenBank/DDBJ whole genome shotgun (WGS) entry which is preliminary data.</text>
</comment>
<evidence type="ECO:0000313" key="13">
    <source>
        <dbReference type="Proteomes" id="UP000321617"/>
    </source>
</evidence>
<dbReference type="InterPro" id="IPR013750">
    <property type="entry name" value="GHMP_kinase_C_dom"/>
</dbReference>
<dbReference type="AlphaFoldDB" id="A0A562UYE2"/>
<dbReference type="GO" id="GO:0019288">
    <property type="term" value="P:isopentenyl diphosphate biosynthetic process, methylerythritol 4-phosphate pathway"/>
    <property type="evidence" value="ECO:0007669"/>
    <property type="project" value="UniProtKB-UniRule"/>
</dbReference>
<dbReference type="UniPathway" id="UPA00056">
    <property type="reaction ID" value="UER00094"/>
</dbReference>
<feature type="domain" description="GHMP kinase N-terminal" evidence="10">
    <location>
        <begin position="79"/>
        <end position="157"/>
    </location>
</feature>
<dbReference type="HAMAP" id="MF_00061">
    <property type="entry name" value="IspE"/>
    <property type="match status" value="1"/>
</dbReference>
<accession>A0A562UYE2</accession>
<feature type="active site" evidence="9">
    <location>
        <position position="149"/>
    </location>
</feature>
<keyword evidence="5 9" id="KW-0547">Nucleotide-binding</keyword>
<evidence type="ECO:0000256" key="8">
    <source>
        <dbReference type="ARBA" id="ARBA00032554"/>
    </source>
</evidence>
<comment type="function">
    <text evidence="9">Catalyzes the phosphorylation of the position 2 hydroxy group of 4-diphosphocytidyl-2C-methyl-D-erythritol.</text>
</comment>
<dbReference type="NCBIfam" id="NF002870">
    <property type="entry name" value="PRK03188.1"/>
    <property type="match status" value="1"/>
</dbReference>
<comment type="pathway">
    <text evidence="9">Isoprenoid biosynthesis; isopentenyl diphosphate biosynthesis via DXP pathway; isopentenyl diphosphate from 1-deoxy-D-xylulose 5-phosphate: step 3/6.</text>
</comment>
<feature type="domain" description="GHMP kinase C-terminal" evidence="11">
    <location>
        <begin position="217"/>
        <end position="290"/>
    </location>
</feature>
<comment type="similarity">
    <text evidence="1 9">Belongs to the GHMP kinase family. IspE subfamily.</text>
</comment>
<dbReference type="Pfam" id="PF08544">
    <property type="entry name" value="GHMP_kinases_C"/>
    <property type="match status" value="1"/>
</dbReference>
<dbReference type="InterPro" id="IPR014721">
    <property type="entry name" value="Ribsml_uS5_D2-typ_fold_subgr"/>
</dbReference>
<reference evidence="12 13" key="1">
    <citation type="journal article" date="2013" name="Stand. Genomic Sci.">
        <title>Genomic Encyclopedia of Type Strains, Phase I: The one thousand microbial genomes (KMG-I) project.</title>
        <authorList>
            <person name="Kyrpides N.C."/>
            <person name="Woyke T."/>
            <person name="Eisen J.A."/>
            <person name="Garrity G."/>
            <person name="Lilburn T.G."/>
            <person name="Beck B.J."/>
            <person name="Whitman W.B."/>
            <person name="Hugenholtz P."/>
            <person name="Klenk H.P."/>
        </authorList>
    </citation>
    <scope>NUCLEOTIDE SEQUENCE [LARGE SCALE GENOMIC DNA]</scope>
    <source>
        <strain evidence="12 13">DSM 45044</strain>
    </source>
</reference>
<dbReference type="SUPFAM" id="SSF54211">
    <property type="entry name" value="Ribosomal protein S5 domain 2-like"/>
    <property type="match status" value="1"/>
</dbReference>
<dbReference type="SUPFAM" id="SSF55060">
    <property type="entry name" value="GHMP Kinase, C-terminal domain"/>
    <property type="match status" value="1"/>
</dbReference>
<dbReference type="InterPro" id="IPR036554">
    <property type="entry name" value="GHMP_kinase_C_sf"/>
</dbReference>
<comment type="catalytic activity">
    <reaction evidence="9">
        <text>4-CDP-2-C-methyl-D-erythritol + ATP = 4-CDP-2-C-methyl-D-erythritol 2-phosphate + ADP + H(+)</text>
        <dbReference type="Rhea" id="RHEA:18437"/>
        <dbReference type="ChEBI" id="CHEBI:15378"/>
        <dbReference type="ChEBI" id="CHEBI:30616"/>
        <dbReference type="ChEBI" id="CHEBI:57823"/>
        <dbReference type="ChEBI" id="CHEBI:57919"/>
        <dbReference type="ChEBI" id="CHEBI:456216"/>
        <dbReference type="EC" id="2.7.1.148"/>
    </reaction>
</comment>
<evidence type="ECO:0000256" key="5">
    <source>
        <dbReference type="ARBA" id="ARBA00022741"/>
    </source>
</evidence>
<dbReference type="InterPro" id="IPR004424">
    <property type="entry name" value="IspE"/>
</dbReference>
<evidence type="ECO:0000256" key="4">
    <source>
        <dbReference type="ARBA" id="ARBA00022679"/>
    </source>
</evidence>
<keyword evidence="7 9" id="KW-0067">ATP-binding</keyword>
<organism evidence="12 13">
    <name type="scientific">Stackebrandtia albiflava</name>
    <dbReference type="NCBI Taxonomy" id="406432"/>
    <lineage>
        <taxon>Bacteria</taxon>
        <taxon>Bacillati</taxon>
        <taxon>Actinomycetota</taxon>
        <taxon>Actinomycetes</taxon>
        <taxon>Glycomycetales</taxon>
        <taxon>Glycomycetaceae</taxon>
        <taxon>Stackebrandtia</taxon>
    </lineage>
</organism>
<dbReference type="Gene3D" id="3.30.230.10">
    <property type="match status" value="1"/>
</dbReference>
<evidence type="ECO:0000313" key="12">
    <source>
        <dbReference type="EMBL" id="TWJ10627.1"/>
    </source>
</evidence>